<feature type="domain" description="PX" evidence="12">
    <location>
        <begin position="1"/>
        <end position="123"/>
    </location>
</feature>
<evidence type="ECO:0000256" key="3">
    <source>
        <dbReference type="ARBA" id="ARBA00010883"/>
    </source>
</evidence>
<evidence type="ECO:0000313" key="14">
    <source>
        <dbReference type="RefSeq" id="XP_031559150.1"/>
    </source>
</evidence>
<keyword evidence="5" id="KW-0963">Cytoplasm</keyword>
<keyword evidence="6" id="KW-0967">Endosome</keyword>
<dbReference type="AlphaFoldDB" id="A0A6P8I2S4"/>
<evidence type="ECO:0000256" key="5">
    <source>
        <dbReference type="ARBA" id="ARBA00022490"/>
    </source>
</evidence>
<comment type="similarity">
    <text evidence="3">Belongs to the sorting nexin family.</text>
</comment>
<dbReference type="InterPro" id="IPR036871">
    <property type="entry name" value="PX_dom_sf"/>
</dbReference>
<dbReference type="InterPro" id="IPR001683">
    <property type="entry name" value="PX_dom"/>
</dbReference>
<dbReference type="SMART" id="SM00312">
    <property type="entry name" value="PX"/>
    <property type="match status" value="1"/>
</dbReference>
<feature type="compositionally biased region" description="Low complexity" evidence="11">
    <location>
        <begin position="238"/>
        <end position="251"/>
    </location>
</feature>
<protein>
    <submittedName>
        <fullName evidence="14">Uncharacterized protein LOC116295475</fullName>
    </submittedName>
</protein>
<dbReference type="RefSeq" id="XP_031559150.1">
    <property type="nucleotide sequence ID" value="XM_031703290.1"/>
</dbReference>
<dbReference type="GO" id="GO:0016050">
    <property type="term" value="P:vesicle organization"/>
    <property type="evidence" value="ECO:0007669"/>
    <property type="project" value="TreeGrafter"/>
</dbReference>
<feature type="region of interest" description="Disordered" evidence="11">
    <location>
        <begin position="234"/>
        <end position="257"/>
    </location>
</feature>
<proteinExistence type="inferred from homology"/>
<dbReference type="GO" id="GO:1901981">
    <property type="term" value="F:phosphatidylinositol phosphate binding"/>
    <property type="evidence" value="ECO:0007669"/>
    <property type="project" value="TreeGrafter"/>
</dbReference>
<evidence type="ECO:0000256" key="11">
    <source>
        <dbReference type="SAM" id="MobiDB-lite"/>
    </source>
</evidence>
<organism evidence="13 14">
    <name type="scientific">Actinia tenebrosa</name>
    <name type="common">Australian red waratah sea anemone</name>
    <dbReference type="NCBI Taxonomy" id="6105"/>
    <lineage>
        <taxon>Eukaryota</taxon>
        <taxon>Metazoa</taxon>
        <taxon>Cnidaria</taxon>
        <taxon>Anthozoa</taxon>
        <taxon>Hexacorallia</taxon>
        <taxon>Actiniaria</taxon>
        <taxon>Actiniidae</taxon>
        <taxon>Actinia</taxon>
    </lineage>
</organism>
<evidence type="ECO:0000313" key="13">
    <source>
        <dbReference type="Proteomes" id="UP000515163"/>
    </source>
</evidence>
<dbReference type="GO" id="GO:0006886">
    <property type="term" value="P:intracellular protein transport"/>
    <property type="evidence" value="ECO:0007669"/>
    <property type="project" value="InterPro"/>
</dbReference>
<dbReference type="KEGG" id="aten:116295475"/>
<evidence type="ECO:0000256" key="4">
    <source>
        <dbReference type="ARBA" id="ARBA00022448"/>
    </source>
</evidence>
<dbReference type="PROSITE" id="PS50195">
    <property type="entry name" value="PX"/>
    <property type="match status" value="1"/>
</dbReference>
<evidence type="ECO:0000256" key="9">
    <source>
        <dbReference type="ARBA" id="ARBA00023136"/>
    </source>
</evidence>
<accession>A0A6P8I2S4</accession>
<evidence type="ECO:0000256" key="8">
    <source>
        <dbReference type="ARBA" id="ARBA00023121"/>
    </source>
</evidence>
<evidence type="ECO:0000256" key="6">
    <source>
        <dbReference type="ARBA" id="ARBA00022753"/>
    </source>
</evidence>
<dbReference type="Gene3D" id="3.30.1520.10">
    <property type="entry name" value="Phox-like domain"/>
    <property type="match status" value="1"/>
</dbReference>
<keyword evidence="9" id="KW-0472">Membrane</keyword>
<dbReference type="InParanoid" id="A0A6P8I2S4"/>
<evidence type="ECO:0000256" key="7">
    <source>
        <dbReference type="ARBA" id="ARBA00022927"/>
    </source>
</evidence>
<comment type="subcellular location">
    <subcellularLocation>
        <location evidence="2">Cytoplasm</location>
    </subcellularLocation>
    <subcellularLocation>
        <location evidence="10">Endomembrane system</location>
        <topology evidence="10">Peripheral membrane protein</topology>
        <orientation evidence="10">Cytoplasmic side</orientation>
    </subcellularLocation>
    <subcellularLocation>
        <location evidence="1">Endosome</location>
    </subcellularLocation>
</comment>
<keyword evidence="8" id="KW-0446">Lipid-binding</keyword>
<keyword evidence="7" id="KW-0653">Protein transport</keyword>
<dbReference type="SUPFAM" id="SSF64268">
    <property type="entry name" value="PX domain"/>
    <property type="match status" value="1"/>
</dbReference>
<dbReference type="PANTHER" id="PTHR46209:SF3">
    <property type="entry name" value="PX DOMAIN-CONTAINING PROTEIN"/>
    <property type="match status" value="1"/>
</dbReference>
<evidence type="ECO:0000256" key="2">
    <source>
        <dbReference type="ARBA" id="ARBA00004496"/>
    </source>
</evidence>
<dbReference type="InterPro" id="IPR043544">
    <property type="entry name" value="SNX10/11"/>
</dbReference>
<dbReference type="Pfam" id="PF00787">
    <property type="entry name" value="PX"/>
    <property type="match status" value="1"/>
</dbReference>
<sequence>MDNDELISVEVRNPRTHLKRRWTSFTDYEIVISTNSMAFALQQSKVRRRFSEFEWLRRTLAKNSSISTTPPPLPNKRVLGRFNQDFLEKRRAALEEFLTKVINTTFHLSELAVHLFLQSSLTTKEIERVLEGKDQRDVAELILQEKKLNEKLTRKGSEHTNTDSGFSGSNNLDWHIPDCILKCQGIGNGWSSGCTNMLGSSSGKRKPCKACRRKSLRNNAASVLPTGQLLIAEDVQDSASKNDSNGSISSSERCPEENCTKCNQYDADDETDANVVDYDIINTKTFRLRDWLTNVTPANDCELDSTDEGDCNLPPSLSRSIPEYDVISVPCSSTSINNTSLRRSNNLSDDGTCGYGSSNDSQYSVVHSTIDGLKLENYNKFMCSSSSTLSSAGIYRTYDVVEMIELR</sequence>
<name>A0A6P8I2S4_ACTTE</name>
<gene>
    <name evidence="14" type="primary">LOC116295475</name>
</gene>
<dbReference type="OrthoDB" id="5227681at2759"/>
<dbReference type="Proteomes" id="UP000515163">
    <property type="component" value="Unplaced"/>
</dbReference>
<reference evidence="14" key="1">
    <citation type="submission" date="2025-08" db="UniProtKB">
        <authorList>
            <consortium name="RefSeq"/>
        </authorList>
    </citation>
    <scope>IDENTIFICATION</scope>
    <source>
        <tissue evidence="14">Tentacle</tissue>
    </source>
</reference>
<evidence type="ECO:0000256" key="10">
    <source>
        <dbReference type="ARBA" id="ARBA00029433"/>
    </source>
</evidence>
<keyword evidence="13" id="KW-1185">Reference proteome</keyword>
<dbReference type="GO" id="GO:0005768">
    <property type="term" value="C:endosome"/>
    <property type="evidence" value="ECO:0007669"/>
    <property type="project" value="UniProtKB-SubCell"/>
</dbReference>
<keyword evidence="4" id="KW-0813">Transport</keyword>
<dbReference type="GeneID" id="116295475"/>
<evidence type="ECO:0000256" key="1">
    <source>
        <dbReference type="ARBA" id="ARBA00004177"/>
    </source>
</evidence>
<dbReference type="PANTHER" id="PTHR46209">
    <property type="entry name" value="PX DOMAIN-CONTAINING PROTEIN"/>
    <property type="match status" value="1"/>
</dbReference>
<evidence type="ECO:0000259" key="12">
    <source>
        <dbReference type="PROSITE" id="PS50195"/>
    </source>
</evidence>